<comment type="caution">
    <text evidence="2">The sequence shown here is derived from an EMBL/GenBank/DDBJ whole genome shotgun (WGS) entry which is preliminary data.</text>
</comment>
<evidence type="ECO:0000256" key="1">
    <source>
        <dbReference type="SAM" id="SignalP"/>
    </source>
</evidence>
<feature type="chain" id="PRO_5047533581" evidence="1">
    <location>
        <begin position="20"/>
        <end position="70"/>
    </location>
</feature>
<name>A0ABU2YFX2_9FLAO</name>
<dbReference type="EMBL" id="JAVRIA010000001">
    <property type="protein sequence ID" value="MDT0557075.1"/>
    <property type="molecule type" value="Genomic_DNA"/>
</dbReference>
<sequence>MKKIISLSIFLLLVLNASAQTIVYVESHTTTKDNLAAKMEPLIKQGNPDYWFLATLADGLMVRGHFALRR</sequence>
<proteinExistence type="predicted"/>
<accession>A0ABU2YFX2</accession>
<keyword evidence="1" id="KW-0732">Signal</keyword>
<gene>
    <name evidence="2" type="ORF">RM697_00360</name>
</gene>
<evidence type="ECO:0000313" key="2">
    <source>
        <dbReference type="EMBL" id="MDT0557075.1"/>
    </source>
</evidence>
<dbReference type="Proteomes" id="UP001259492">
    <property type="component" value="Unassembled WGS sequence"/>
</dbReference>
<protein>
    <submittedName>
        <fullName evidence="2">Uncharacterized protein</fullName>
    </submittedName>
</protein>
<dbReference type="RefSeq" id="WP_311425849.1">
    <property type="nucleotide sequence ID" value="NZ_JAVRIA010000001.1"/>
</dbReference>
<feature type="signal peptide" evidence="1">
    <location>
        <begin position="1"/>
        <end position="19"/>
    </location>
</feature>
<reference evidence="2 3" key="1">
    <citation type="submission" date="2023-09" db="EMBL/GenBank/DDBJ databases">
        <authorList>
            <person name="Rey-Velasco X."/>
        </authorList>
    </citation>
    <scope>NUCLEOTIDE SEQUENCE [LARGE SCALE GENOMIC DNA]</scope>
    <source>
        <strain evidence="2 3">W332</strain>
    </source>
</reference>
<organism evidence="2 3">
    <name type="scientific">Microcosmobacter mediterraneus</name>
    <dbReference type="NCBI Taxonomy" id="3075607"/>
    <lineage>
        <taxon>Bacteria</taxon>
        <taxon>Pseudomonadati</taxon>
        <taxon>Bacteroidota</taxon>
        <taxon>Flavobacteriia</taxon>
        <taxon>Flavobacteriales</taxon>
        <taxon>Flavobacteriaceae</taxon>
        <taxon>Microcosmobacter</taxon>
    </lineage>
</organism>
<evidence type="ECO:0000313" key="3">
    <source>
        <dbReference type="Proteomes" id="UP001259492"/>
    </source>
</evidence>
<keyword evidence="3" id="KW-1185">Reference proteome</keyword>